<sequence length="324" mass="36684">MKASRLHEAFNKLAPLQPGQPLDPDIRNLHALPSTINNSENDFLLTPFTTIEYEEAINTLKTRSAPGPDLISNKIIKKFPAENNHVLSGFQYGFRRGLSCTDNIVSLITDIRQANLQRKLTGIVFLDLIGAFDNVIPEALLILLSKHGLPHKIIAFIKAITTRCNLIGYAAGITLQRRRTHRGLPQGSILTPILFNLYVSLIHTCLSNTTKILMYADDIAIYCSHQNLEYIETQLNLALDRLHRFLLNLGLSISPTKSAFTIFSTLKPRNLRILLRKSHFSLNISNENIPLSWSPRYLGIYLDPELNWKAHTNQLRNRIRESTS</sequence>
<dbReference type="PANTHER" id="PTHR36688">
    <property type="entry name" value="ENDO/EXONUCLEASE/PHOSPHATASE DOMAIN-CONTAINING PROTEIN"/>
    <property type="match status" value="1"/>
</dbReference>
<dbReference type="SUPFAM" id="SSF56672">
    <property type="entry name" value="DNA/RNA polymerases"/>
    <property type="match status" value="1"/>
</dbReference>
<comment type="caution">
    <text evidence="2">The sequence shown here is derived from an EMBL/GenBank/DDBJ whole genome shotgun (WGS) entry which is preliminary data.</text>
</comment>
<name>A0A0J7K1Z7_LASNI</name>
<reference evidence="2 3" key="1">
    <citation type="submission" date="2015-04" db="EMBL/GenBank/DDBJ databases">
        <title>Lasius niger genome sequencing.</title>
        <authorList>
            <person name="Konorov E.A."/>
            <person name="Nikitin M.A."/>
            <person name="Kirill M.V."/>
            <person name="Chang P."/>
        </authorList>
    </citation>
    <scope>NUCLEOTIDE SEQUENCE [LARGE SCALE GENOMIC DNA]</scope>
    <source>
        <tissue evidence="2">Whole</tissue>
    </source>
</reference>
<dbReference type="Proteomes" id="UP000036403">
    <property type="component" value="Unassembled WGS sequence"/>
</dbReference>
<dbReference type="EMBL" id="LBMM01016325">
    <property type="protein sequence ID" value="KMQ84468.1"/>
    <property type="molecule type" value="Genomic_DNA"/>
</dbReference>
<dbReference type="PaxDb" id="67767-A0A0J7K1Z7"/>
<proteinExistence type="predicted"/>
<accession>A0A0J7K1Z7</accession>
<organism evidence="2 3">
    <name type="scientific">Lasius niger</name>
    <name type="common">Black garden ant</name>
    <dbReference type="NCBI Taxonomy" id="67767"/>
    <lineage>
        <taxon>Eukaryota</taxon>
        <taxon>Metazoa</taxon>
        <taxon>Ecdysozoa</taxon>
        <taxon>Arthropoda</taxon>
        <taxon>Hexapoda</taxon>
        <taxon>Insecta</taxon>
        <taxon>Pterygota</taxon>
        <taxon>Neoptera</taxon>
        <taxon>Endopterygota</taxon>
        <taxon>Hymenoptera</taxon>
        <taxon>Apocrita</taxon>
        <taxon>Aculeata</taxon>
        <taxon>Formicoidea</taxon>
        <taxon>Formicidae</taxon>
        <taxon>Formicinae</taxon>
        <taxon>Lasius</taxon>
        <taxon>Lasius</taxon>
    </lineage>
</organism>
<dbReference type="GO" id="GO:0003964">
    <property type="term" value="F:RNA-directed DNA polymerase activity"/>
    <property type="evidence" value="ECO:0007669"/>
    <property type="project" value="UniProtKB-KW"/>
</dbReference>
<dbReference type="STRING" id="67767.A0A0J7K1Z7"/>
<dbReference type="InterPro" id="IPR000477">
    <property type="entry name" value="RT_dom"/>
</dbReference>
<dbReference type="Gene3D" id="3.30.70.270">
    <property type="match status" value="1"/>
</dbReference>
<dbReference type="Pfam" id="PF00078">
    <property type="entry name" value="RVT_1"/>
    <property type="match status" value="1"/>
</dbReference>
<dbReference type="OrthoDB" id="7701509at2759"/>
<dbReference type="PROSITE" id="PS50878">
    <property type="entry name" value="RT_POL"/>
    <property type="match status" value="1"/>
</dbReference>
<keyword evidence="2" id="KW-0548">Nucleotidyltransferase</keyword>
<protein>
    <submittedName>
        <fullName evidence="2">Reverse transcriptase</fullName>
    </submittedName>
</protein>
<dbReference type="CDD" id="cd01650">
    <property type="entry name" value="RT_nLTR_like"/>
    <property type="match status" value="1"/>
</dbReference>
<dbReference type="InterPro" id="IPR043128">
    <property type="entry name" value="Rev_trsase/Diguanyl_cyclase"/>
</dbReference>
<dbReference type="InterPro" id="IPR052560">
    <property type="entry name" value="RdDP_mobile_element"/>
</dbReference>
<evidence type="ECO:0000259" key="1">
    <source>
        <dbReference type="PROSITE" id="PS50878"/>
    </source>
</evidence>
<dbReference type="PANTHER" id="PTHR36688:SF1">
    <property type="entry name" value="ENDONUCLEASE_EXONUCLEASE_PHOSPHATASE DOMAIN-CONTAINING PROTEIN"/>
    <property type="match status" value="1"/>
</dbReference>
<dbReference type="InterPro" id="IPR043502">
    <property type="entry name" value="DNA/RNA_pol_sf"/>
</dbReference>
<evidence type="ECO:0000313" key="3">
    <source>
        <dbReference type="Proteomes" id="UP000036403"/>
    </source>
</evidence>
<gene>
    <name evidence="2" type="ORF">RF55_17696</name>
</gene>
<keyword evidence="2" id="KW-0695">RNA-directed DNA polymerase</keyword>
<evidence type="ECO:0000313" key="2">
    <source>
        <dbReference type="EMBL" id="KMQ84468.1"/>
    </source>
</evidence>
<feature type="domain" description="Reverse transcriptase" evidence="1">
    <location>
        <begin position="1"/>
        <end position="302"/>
    </location>
</feature>
<dbReference type="AlphaFoldDB" id="A0A0J7K1Z7"/>
<keyword evidence="2" id="KW-0808">Transferase</keyword>
<keyword evidence="3" id="KW-1185">Reference proteome</keyword>